<evidence type="ECO:0000259" key="1">
    <source>
        <dbReference type="Pfam" id="PF13843"/>
    </source>
</evidence>
<dbReference type="PANTHER" id="PTHR46599">
    <property type="entry name" value="PIGGYBAC TRANSPOSABLE ELEMENT-DERIVED PROTEIN 4"/>
    <property type="match status" value="1"/>
</dbReference>
<dbReference type="Proteomes" id="UP001652625">
    <property type="component" value="Chromosome 07"/>
</dbReference>
<reference evidence="3" key="1">
    <citation type="submission" date="2025-08" db="UniProtKB">
        <authorList>
            <consortium name="RefSeq"/>
        </authorList>
    </citation>
    <scope>IDENTIFICATION</scope>
</reference>
<name>A0ABM4C8T1_HYDVU</name>
<dbReference type="GeneID" id="136082558"/>
<evidence type="ECO:0000313" key="2">
    <source>
        <dbReference type="Proteomes" id="UP001652625"/>
    </source>
</evidence>
<dbReference type="RefSeq" id="XP_065658041.1">
    <property type="nucleotide sequence ID" value="XM_065801969.1"/>
</dbReference>
<proteinExistence type="predicted"/>
<evidence type="ECO:0000313" key="3">
    <source>
        <dbReference type="RefSeq" id="XP_065658041.1"/>
    </source>
</evidence>
<accession>A0ABM4C8T1</accession>
<keyword evidence="2" id="KW-1185">Reference proteome</keyword>
<feature type="domain" description="PiggyBac transposable element-derived protein" evidence="1">
    <location>
        <begin position="90"/>
        <end position="198"/>
    </location>
</feature>
<sequence length="205" mass="24294">MVFNKKVYSLQEQFEDCTNVEDIEININNFDEDRAIVDVDNENIKEMEVETPLDYHILNKNQVSNLWTCPNFLNSQPGFNVEISDCRTITYYQLFVTDDLLHHLVVQTNVFAQQFFETCRNIPKHSYVRFWNLTNVSEMKKFLALILIMGLVHKPATHFYWSTDKIFQTPVFNTVMSRNRFNLLFKFFHINDNQNLPNPNGPNQD</sequence>
<dbReference type="Pfam" id="PF13843">
    <property type="entry name" value="DDE_Tnp_1_7"/>
    <property type="match status" value="1"/>
</dbReference>
<dbReference type="PANTHER" id="PTHR46599:SF3">
    <property type="entry name" value="PIGGYBAC TRANSPOSABLE ELEMENT-DERIVED PROTEIN 4"/>
    <property type="match status" value="1"/>
</dbReference>
<organism evidence="2 3">
    <name type="scientific">Hydra vulgaris</name>
    <name type="common">Hydra</name>
    <name type="synonym">Hydra attenuata</name>
    <dbReference type="NCBI Taxonomy" id="6087"/>
    <lineage>
        <taxon>Eukaryota</taxon>
        <taxon>Metazoa</taxon>
        <taxon>Cnidaria</taxon>
        <taxon>Hydrozoa</taxon>
        <taxon>Hydroidolina</taxon>
        <taxon>Anthoathecata</taxon>
        <taxon>Aplanulata</taxon>
        <taxon>Hydridae</taxon>
        <taxon>Hydra</taxon>
    </lineage>
</organism>
<dbReference type="InterPro" id="IPR029526">
    <property type="entry name" value="PGBD"/>
</dbReference>
<protein>
    <submittedName>
        <fullName evidence="3">PiggyBac transposable element-derived protein 4-like</fullName>
    </submittedName>
</protein>
<gene>
    <name evidence="3" type="primary">LOC136082558</name>
</gene>